<dbReference type="InterPro" id="IPR036249">
    <property type="entry name" value="Thioredoxin-like_sf"/>
</dbReference>
<keyword evidence="2" id="KW-1185">Reference proteome</keyword>
<proteinExistence type="predicted"/>
<dbReference type="InParanoid" id="A0A7N4V7C1"/>
<reference evidence="1" key="2">
    <citation type="submission" date="2025-08" db="UniProtKB">
        <authorList>
            <consortium name="Ensembl"/>
        </authorList>
    </citation>
    <scope>IDENTIFICATION</scope>
</reference>
<accession>A0A7N4V7C1</accession>
<reference evidence="1" key="3">
    <citation type="submission" date="2025-09" db="UniProtKB">
        <authorList>
            <consortium name="Ensembl"/>
        </authorList>
    </citation>
    <scope>IDENTIFICATION</scope>
</reference>
<dbReference type="AlphaFoldDB" id="A0A7N4V7C1"/>
<dbReference type="Ensembl" id="ENSSHAT00000043805.1">
    <property type="protein sequence ID" value="ENSSHAP00000043955.1"/>
    <property type="gene ID" value="ENSSHAG00000026442.1"/>
</dbReference>
<name>A0A7N4V7C1_SARHA</name>
<dbReference type="Proteomes" id="UP000007648">
    <property type="component" value="Unassembled WGS sequence"/>
</dbReference>
<evidence type="ECO:0000313" key="1">
    <source>
        <dbReference type="Ensembl" id="ENSSHAP00000043955.1"/>
    </source>
</evidence>
<sequence length="185" mass="21490">MLLTAAMPRGLLLWDEAPNFEEDTIVNNIRFHDFLRDSWRILFSHPQEFTPIYTTELGGDKLLFTITDGHRQNLANTLHMLDSDEQYGQGIPVTAHVVFIFVPNKKLKLCILYTTTTGRNFDKILQVDDFLQFTAYKNVMFIPTLSEEAKNLCLKGIFTKELLAGKKYLWYFSTRDYYSKNMLSG</sequence>
<organism evidence="1 2">
    <name type="scientific">Sarcophilus harrisii</name>
    <name type="common">Tasmanian devil</name>
    <name type="synonym">Sarcophilus laniarius</name>
    <dbReference type="NCBI Taxonomy" id="9305"/>
    <lineage>
        <taxon>Eukaryota</taxon>
        <taxon>Metazoa</taxon>
        <taxon>Chordata</taxon>
        <taxon>Craniata</taxon>
        <taxon>Vertebrata</taxon>
        <taxon>Euteleostomi</taxon>
        <taxon>Mammalia</taxon>
        <taxon>Metatheria</taxon>
        <taxon>Dasyuromorphia</taxon>
        <taxon>Dasyuridae</taxon>
        <taxon>Sarcophilus</taxon>
    </lineage>
</organism>
<reference evidence="1 2" key="1">
    <citation type="journal article" date="2011" name="Proc. Natl. Acad. Sci. U.S.A.">
        <title>Genetic diversity and population structure of the endangered marsupial Sarcophilus harrisii (Tasmanian devil).</title>
        <authorList>
            <person name="Miller W."/>
            <person name="Hayes V.M."/>
            <person name="Ratan A."/>
            <person name="Petersen D.C."/>
            <person name="Wittekindt N.E."/>
            <person name="Miller J."/>
            <person name="Walenz B."/>
            <person name="Knight J."/>
            <person name="Qi J."/>
            <person name="Zhao F."/>
            <person name="Wang Q."/>
            <person name="Bedoya-Reina O.C."/>
            <person name="Katiyar N."/>
            <person name="Tomsho L.P."/>
            <person name="Kasson L.M."/>
            <person name="Hardie R.A."/>
            <person name="Woodbridge P."/>
            <person name="Tindall E.A."/>
            <person name="Bertelsen M.F."/>
            <person name="Dixon D."/>
            <person name="Pyecroft S."/>
            <person name="Helgen K.M."/>
            <person name="Lesk A.M."/>
            <person name="Pringle T.H."/>
            <person name="Patterson N."/>
            <person name="Zhang Y."/>
            <person name="Kreiss A."/>
            <person name="Woods G.M."/>
            <person name="Jones M.E."/>
            <person name="Schuster S.C."/>
        </authorList>
    </citation>
    <scope>NUCLEOTIDE SEQUENCE [LARGE SCALE GENOMIC DNA]</scope>
</reference>
<dbReference type="GeneTree" id="ENSGT01040000242569"/>
<dbReference type="Gene3D" id="3.40.30.10">
    <property type="entry name" value="Glutaredoxin"/>
    <property type="match status" value="2"/>
</dbReference>
<protein>
    <submittedName>
        <fullName evidence="1">Uncharacterized protein</fullName>
    </submittedName>
</protein>
<dbReference type="SUPFAM" id="SSF52833">
    <property type="entry name" value="Thioredoxin-like"/>
    <property type="match status" value="1"/>
</dbReference>
<evidence type="ECO:0000313" key="2">
    <source>
        <dbReference type="Proteomes" id="UP000007648"/>
    </source>
</evidence>